<sequence length="49" mass="5380">MTTSCVIIAQEIIGHGASTQMAGIGNQRRTRAGKQQLHEAIMDSRRVKE</sequence>
<gene>
    <name evidence="1" type="ORF">FHS18_002612</name>
</gene>
<dbReference type="Proteomes" id="UP000570361">
    <property type="component" value="Unassembled WGS sequence"/>
</dbReference>
<organism evidence="1 2">
    <name type="scientific">Paenibacillus phyllosphaerae</name>
    <dbReference type="NCBI Taxonomy" id="274593"/>
    <lineage>
        <taxon>Bacteria</taxon>
        <taxon>Bacillati</taxon>
        <taxon>Bacillota</taxon>
        <taxon>Bacilli</taxon>
        <taxon>Bacillales</taxon>
        <taxon>Paenibacillaceae</taxon>
        <taxon>Paenibacillus</taxon>
    </lineage>
</organism>
<reference evidence="1 2" key="1">
    <citation type="submission" date="2020-08" db="EMBL/GenBank/DDBJ databases">
        <title>Genomic Encyclopedia of Type Strains, Phase III (KMG-III): the genomes of soil and plant-associated and newly described type strains.</title>
        <authorList>
            <person name="Whitman W."/>
        </authorList>
    </citation>
    <scope>NUCLEOTIDE SEQUENCE [LARGE SCALE GENOMIC DNA]</scope>
    <source>
        <strain evidence="1 2">CECT 5862</strain>
    </source>
</reference>
<keyword evidence="2" id="KW-1185">Reference proteome</keyword>
<evidence type="ECO:0000313" key="2">
    <source>
        <dbReference type="Proteomes" id="UP000570361"/>
    </source>
</evidence>
<proteinExistence type="predicted"/>
<accession>A0A7W5FMS3</accession>
<evidence type="ECO:0000313" key="1">
    <source>
        <dbReference type="EMBL" id="MBB3110545.1"/>
    </source>
</evidence>
<name>A0A7W5FMS3_9BACL</name>
<comment type="caution">
    <text evidence="1">The sequence shown here is derived from an EMBL/GenBank/DDBJ whole genome shotgun (WGS) entry which is preliminary data.</text>
</comment>
<dbReference type="EMBL" id="JACHXK010000005">
    <property type="protein sequence ID" value="MBB3110545.1"/>
    <property type="molecule type" value="Genomic_DNA"/>
</dbReference>
<dbReference type="AlphaFoldDB" id="A0A7W5FMS3"/>
<protein>
    <submittedName>
        <fullName evidence="1">Uncharacterized protein</fullName>
    </submittedName>
</protein>